<comment type="caution">
    <text evidence="1">The sequence shown here is derived from an EMBL/GenBank/DDBJ whole genome shotgun (WGS) entry which is preliminary data.</text>
</comment>
<dbReference type="EMBL" id="LAZR01039408">
    <property type="protein sequence ID" value="KKL17079.1"/>
    <property type="molecule type" value="Genomic_DNA"/>
</dbReference>
<protein>
    <submittedName>
        <fullName evidence="1">Uncharacterized protein</fullName>
    </submittedName>
</protein>
<organism evidence="1">
    <name type="scientific">marine sediment metagenome</name>
    <dbReference type="NCBI Taxonomy" id="412755"/>
    <lineage>
        <taxon>unclassified sequences</taxon>
        <taxon>metagenomes</taxon>
        <taxon>ecological metagenomes</taxon>
    </lineage>
</organism>
<reference evidence="1" key="1">
    <citation type="journal article" date="2015" name="Nature">
        <title>Complex archaea that bridge the gap between prokaryotes and eukaryotes.</title>
        <authorList>
            <person name="Spang A."/>
            <person name="Saw J.H."/>
            <person name="Jorgensen S.L."/>
            <person name="Zaremba-Niedzwiedzka K."/>
            <person name="Martijn J."/>
            <person name="Lind A.E."/>
            <person name="van Eijk R."/>
            <person name="Schleper C."/>
            <person name="Guy L."/>
            <person name="Ettema T.J."/>
        </authorList>
    </citation>
    <scope>NUCLEOTIDE SEQUENCE</scope>
</reference>
<sequence>MTGLDRMYDAQGFIQNYIEQKIRELLEDPMNEYQDPNWVQAALLFERAVVPCEGYTMEHLYKIAQDIVDKAEQYDNRWVSQVIPGMYNEKVIDPTSIDMDNLPNGVEVRENKDTVNSIKKWMKNFYDNRIDFKIS</sequence>
<gene>
    <name evidence="1" type="ORF">LCGC14_2489130</name>
</gene>
<name>A0A0F9B5C7_9ZZZZ</name>
<evidence type="ECO:0000313" key="1">
    <source>
        <dbReference type="EMBL" id="KKL17079.1"/>
    </source>
</evidence>
<accession>A0A0F9B5C7</accession>
<dbReference type="AlphaFoldDB" id="A0A0F9B5C7"/>
<proteinExistence type="predicted"/>